<dbReference type="PROSITE" id="PS50011">
    <property type="entry name" value="PROTEIN_KINASE_DOM"/>
    <property type="match status" value="1"/>
</dbReference>
<dbReference type="PANTHER" id="PTHR43289:SF34">
    <property type="entry name" value="SERINE_THREONINE-PROTEIN KINASE YBDM-RELATED"/>
    <property type="match status" value="1"/>
</dbReference>
<keyword evidence="9" id="KW-1185">Reference proteome</keyword>
<dbReference type="Gene3D" id="1.10.510.10">
    <property type="entry name" value="Transferase(Phosphotransferase) domain 1"/>
    <property type="match status" value="1"/>
</dbReference>
<dbReference type="InterPro" id="IPR011990">
    <property type="entry name" value="TPR-like_helical_dom_sf"/>
</dbReference>
<keyword evidence="2 5" id="KW-0547">Nucleotide-binding</keyword>
<dbReference type="InterPro" id="IPR000719">
    <property type="entry name" value="Prot_kinase_dom"/>
</dbReference>
<gene>
    <name evidence="8" type="ORF">MQC88_10595</name>
</gene>
<evidence type="ECO:0000256" key="5">
    <source>
        <dbReference type="PROSITE-ProRule" id="PRU10141"/>
    </source>
</evidence>
<keyword evidence="6" id="KW-1133">Transmembrane helix</keyword>
<dbReference type="PANTHER" id="PTHR43289">
    <property type="entry name" value="MITOGEN-ACTIVATED PROTEIN KINASE KINASE KINASE 20-RELATED"/>
    <property type="match status" value="1"/>
</dbReference>
<organism evidence="8 9">
    <name type="scientific">Cognatiluteimonas sedimenti</name>
    <dbReference type="NCBI Taxonomy" id="2927791"/>
    <lineage>
        <taxon>Bacteria</taxon>
        <taxon>Pseudomonadati</taxon>
        <taxon>Pseudomonadota</taxon>
        <taxon>Gammaproteobacteria</taxon>
        <taxon>Lysobacterales</taxon>
        <taxon>Lysobacteraceae</taxon>
        <taxon>Cognatiluteimonas</taxon>
    </lineage>
</organism>
<comment type="caution">
    <text evidence="8">The sequence shown here is derived from an EMBL/GenBank/DDBJ whole genome shotgun (WGS) entry which is preliminary data.</text>
</comment>
<reference evidence="8 9" key="1">
    <citation type="submission" date="2022-03" db="EMBL/GenBank/DDBJ databases">
        <title>Luteimonas soily sp. nov., a novel bacterium isolated from the soil.</title>
        <authorList>
            <person name="Zhang X."/>
        </authorList>
    </citation>
    <scope>NUCLEOTIDE SEQUENCE [LARGE SCALE GENOMIC DNA]</scope>
    <source>
        <strain evidence="8 9">50</strain>
    </source>
</reference>
<accession>A0ABT0A5Z7</accession>
<dbReference type="Gene3D" id="3.30.200.20">
    <property type="entry name" value="Phosphorylase Kinase, domain 1"/>
    <property type="match status" value="1"/>
</dbReference>
<dbReference type="SUPFAM" id="SSF56112">
    <property type="entry name" value="Protein kinase-like (PK-like)"/>
    <property type="match status" value="1"/>
</dbReference>
<feature type="transmembrane region" description="Helical" evidence="6">
    <location>
        <begin position="385"/>
        <end position="406"/>
    </location>
</feature>
<evidence type="ECO:0000256" key="4">
    <source>
        <dbReference type="ARBA" id="ARBA00022840"/>
    </source>
</evidence>
<dbReference type="RefSeq" id="WP_243321797.1">
    <property type="nucleotide sequence ID" value="NZ_JALGCL010000003.1"/>
</dbReference>
<dbReference type="PROSITE" id="PS00108">
    <property type="entry name" value="PROTEIN_KINASE_ST"/>
    <property type="match status" value="1"/>
</dbReference>
<dbReference type="Pfam" id="PF00069">
    <property type="entry name" value="Pkinase"/>
    <property type="match status" value="1"/>
</dbReference>
<dbReference type="EMBL" id="JALGCL010000003">
    <property type="protein sequence ID" value="MCJ0826392.1"/>
    <property type="molecule type" value="Genomic_DNA"/>
</dbReference>
<feature type="binding site" evidence="5">
    <location>
        <position position="107"/>
    </location>
    <ligand>
        <name>ATP</name>
        <dbReference type="ChEBI" id="CHEBI:30616"/>
    </ligand>
</feature>
<dbReference type="Proteomes" id="UP001165423">
    <property type="component" value="Unassembled WGS sequence"/>
</dbReference>
<dbReference type="SUPFAM" id="SSF48452">
    <property type="entry name" value="TPR-like"/>
    <property type="match status" value="3"/>
</dbReference>
<dbReference type="Gene3D" id="1.25.40.10">
    <property type="entry name" value="Tetratricopeptide repeat domain"/>
    <property type="match status" value="2"/>
</dbReference>
<dbReference type="SMART" id="SM00028">
    <property type="entry name" value="TPR"/>
    <property type="match status" value="4"/>
</dbReference>
<evidence type="ECO:0000256" key="3">
    <source>
        <dbReference type="ARBA" id="ARBA00022777"/>
    </source>
</evidence>
<dbReference type="CDD" id="cd14014">
    <property type="entry name" value="STKc_PknB_like"/>
    <property type="match status" value="1"/>
</dbReference>
<evidence type="ECO:0000256" key="2">
    <source>
        <dbReference type="ARBA" id="ARBA00022741"/>
    </source>
</evidence>
<evidence type="ECO:0000313" key="8">
    <source>
        <dbReference type="EMBL" id="MCJ0826392.1"/>
    </source>
</evidence>
<evidence type="ECO:0000256" key="6">
    <source>
        <dbReference type="SAM" id="Phobius"/>
    </source>
</evidence>
<dbReference type="InterPro" id="IPR011009">
    <property type="entry name" value="Kinase-like_dom_sf"/>
</dbReference>
<protein>
    <submittedName>
        <fullName evidence="8">Serine/threonine-protein kinase</fullName>
    </submittedName>
</protein>
<evidence type="ECO:0000259" key="7">
    <source>
        <dbReference type="PROSITE" id="PS50011"/>
    </source>
</evidence>
<dbReference type="InterPro" id="IPR008271">
    <property type="entry name" value="Ser/Thr_kinase_AS"/>
</dbReference>
<keyword evidence="6" id="KW-0812">Transmembrane</keyword>
<dbReference type="SMART" id="SM00220">
    <property type="entry name" value="S_TKc"/>
    <property type="match status" value="1"/>
</dbReference>
<dbReference type="InterPro" id="IPR017441">
    <property type="entry name" value="Protein_kinase_ATP_BS"/>
</dbReference>
<evidence type="ECO:0000313" key="9">
    <source>
        <dbReference type="Proteomes" id="UP001165423"/>
    </source>
</evidence>
<dbReference type="GO" id="GO:0016301">
    <property type="term" value="F:kinase activity"/>
    <property type="evidence" value="ECO:0007669"/>
    <property type="project" value="UniProtKB-KW"/>
</dbReference>
<name>A0ABT0A5Z7_9GAMM</name>
<keyword evidence="3 8" id="KW-0418">Kinase</keyword>
<proteinExistence type="predicted"/>
<dbReference type="PROSITE" id="PS00107">
    <property type="entry name" value="PROTEIN_KINASE_ATP"/>
    <property type="match status" value="1"/>
</dbReference>
<keyword evidence="1" id="KW-0808">Transferase</keyword>
<dbReference type="Pfam" id="PF13424">
    <property type="entry name" value="TPR_12"/>
    <property type="match status" value="2"/>
</dbReference>
<dbReference type="InterPro" id="IPR019734">
    <property type="entry name" value="TPR_rpt"/>
</dbReference>
<feature type="domain" description="Protein kinase" evidence="7">
    <location>
        <begin position="76"/>
        <end position="366"/>
    </location>
</feature>
<keyword evidence="6" id="KW-0472">Membrane</keyword>
<keyword evidence="4 5" id="KW-0067">ATP-binding</keyword>
<sequence>MDAERWQRLSPLLDAMFELDAATRARSLQLLSEEDPQLGADLAELMALEEDRDDFLSQPLVAPLPGARPGTLVGPYRLERLLGEGGMGQVWLAARADGLYQRRVALKLLRPGLADPNLRLRFTRERQILARLAHPHIARLLDAGVTGDGQPYLALEYVEGEPITDWCRGRELPLDARLRLFVQTCDAVSHAHANLIVHRDLKPSNILVTPLDEVRLLDFGIAKLLDTEELSPDHTGTGLRAFTLHYAAPEQIRGEPVTTMTDVYSLGVVLYELLTGMKPYRLKRQTDAEWEEAILGADPLRPSLMVQRGGDAEGDPQPHRRLARELSGDLDNIVLKALAKRPEQRYASVEAMALDLARYRDGKPVLARAQSIGYRVRKYLYRHRWVLATAGLVALVLSSALVIVAWQARQAVQEASRAQALQDFVVGLFEHAGNGSDDGPLDVRRLLDAGVERGNRELGRQPAARAELFGVIARLRMGLGDYAPALQLLERQSLIVDALDGDAPPSLRLESATDRGRAQLLLGNERACLQAMEPRQSLAQREQTQLPVQVAEFWSQLGRCQRAAGAADAARPLFQRSLALRRDQLHDDAGMVENLADLASLQADAGDVAKARSGYRDALRQLRERVGARHPLSIDLLRSLCALQREAGDTVGAQRDCGSALALARELHGEHHPATIDARRQLAAIQVDIGRYAEAEAALRESRTWLLARLGPNHDNVARDDNSLGIIAWERGDAAAALAALDRSIGIRRRNGNPVALAGVLFNKAMVLHDLQRDAQARPLLVEARRLRSKRLGPTHPLVGDSDRLLGEVDAALGDSTRALAELRAAVQATRAGYGAAHPHTRRAELSLAAFQAARGDATALARLDALAALPQSEIELRKVAWLAGATAAAQRCHGPQGAHAVATLQALQAEVRNAQPEGGTIARQVAAARASCR</sequence>
<evidence type="ECO:0000256" key="1">
    <source>
        <dbReference type="ARBA" id="ARBA00022679"/>
    </source>
</evidence>